<protein>
    <submittedName>
        <fullName evidence="1">Uncharacterized protein</fullName>
    </submittedName>
</protein>
<dbReference type="Proteomes" id="UP001497535">
    <property type="component" value="Unassembled WGS sequence"/>
</dbReference>
<evidence type="ECO:0000313" key="2">
    <source>
        <dbReference type="Proteomes" id="UP001497535"/>
    </source>
</evidence>
<evidence type="ECO:0000313" key="1">
    <source>
        <dbReference type="EMBL" id="CAK5008223.1"/>
    </source>
</evidence>
<sequence>MNAFKGQKQEKVLICKAYLGINVPSIVCFLAMLFLLRKERQLAKRRSTWIRGGVKGGGDVVDTRRVVVKGW</sequence>
<gene>
    <name evidence="1" type="ORF">MENTE1834_LOCUS997</name>
</gene>
<proteinExistence type="predicted"/>
<dbReference type="EMBL" id="CAVMJV010000001">
    <property type="protein sequence ID" value="CAK5008223.1"/>
    <property type="molecule type" value="Genomic_DNA"/>
</dbReference>
<reference evidence="1" key="1">
    <citation type="submission" date="2023-11" db="EMBL/GenBank/DDBJ databases">
        <authorList>
            <person name="Poullet M."/>
        </authorList>
    </citation>
    <scope>NUCLEOTIDE SEQUENCE</scope>
    <source>
        <strain evidence="1">E1834</strain>
    </source>
</reference>
<keyword evidence="2" id="KW-1185">Reference proteome</keyword>
<comment type="caution">
    <text evidence="1">The sequence shown here is derived from an EMBL/GenBank/DDBJ whole genome shotgun (WGS) entry which is preliminary data.</text>
</comment>
<accession>A0ACB0XMA6</accession>
<name>A0ACB0XMA6_MELEN</name>
<organism evidence="1 2">
    <name type="scientific">Meloidogyne enterolobii</name>
    <name type="common">Root-knot nematode worm</name>
    <name type="synonym">Meloidogyne mayaguensis</name>
    <dbReference type="NCBI Taxonomy" id="390850"/>
    <lineage>
        <taxon>Eukaryota</taxon>
        <taxon>Metazoa</taxon>
        <taxon>Ecdysozoa</taxon>
        <taxon>Nematoda</taxon>
        <taxon>Chromadorea</taxon>
        <taxon>Rhabditida</taxon>
        <taxon>Tylenchina</taxon>
        <taxon>Tylenchomorpha</taxon>
        <taxon>Tylenchoidea</taxon>
        <taxon>Meloidogynidae</taxon>
        <taxon>Meloidogyninae</taxon>
        <taxon>Meloidogyne</taxon>
    </lineage>
</organism>